<accession>A0A1N6GCJ2</accession>
<dbReference type="AlphaFoldDB" id="A0A1N6GCJ2"/>
<dbReference type="STRING" id="1123272.SAMN02745824_2768"/>
<sequence>MFSVLLALAMAGGTAATPAETDIVDEKKIVCRTHRVVGSRIPERVCRTNKEWARIDKENDQQLRKRFDESRGTQNSN</sequence>
<evidence type="ECO:0000313" key="1">
    <source>
        <dbReference type="EMBL" id="SIO05191.1"/>
    </source>
</evidence>
<dbReference type="Proteomes" id="UP000185192">
    <property type="component" value="Unassembled WGS sequence"/>
</dbReference>
<organism evidence="1 2">
    <name type="scientific">Parasphingorhabdus marina DSM 22363</name>
    <dbReference type="NCBI Taxonomy" id="1123272"/>
    <lineage>
        <taxon>Bacteria</taxon>
        <taxon>Pseudomonadati</taxon>
        <taxon>Pseudomonadota</taxon>
        <taxon>Alphaproteobacteria</taxon>
        <taxon>Sphingomonadales</taxon>
        <taxon>Sphingomonadaceae</taxon>
        <taxon>Parasphingorhabdus</taxon>
    </lineage>
</organism>
<name>A0A1N6GCJ2_9SPHN</name>
<reference evidence="2" key="1">
    <citation type="submission" date="2016-11" db="EMBL/GenBank/DDBJ databases">
        <authorList>
            <person name="Varghese N."/>
            <person name="Submissions S."/>
        </authorList>
    </citation>
    <scope>NUCLEOTIDE SEQUENCE [LARGE SCALE GENOMIC DNA]</scope>
    <source>
        <strain evidence="2">DSM 22363</strain>
    </source>
</reference>
<keyword evidence="2" id="KW-1185">Reference proteome</keyword>
<gene>
    <name evidence="1" type="ORF">SAMN02745824_2768</name>
</gene>
<protein>
    <submittedName>
        <fullName evidence="1">Uncharacterized protein</fullName>
    </submittedName>
</protein>
<evidence type="ECO:0000313" key="2">
    <source>
        <dbReference type="Proteomes" id="UP000185192"/>
    </source>
</evidence>
<proteinExistence type="predicted"/>
<dbReference type="EMBL" id="FSQW01000002">
    <property type="protein sequence ID" value="SIO05191.1"/>
    <property type="molecule type" value="Genomic_DNA"/>
</dbReference>